<dbReference type="Gene3D" id="3.30.70.270">
    <property type="match status" value="1"/>
</dbReference>
<evidence type="ECO:0000259" key="4">
    <source>
        <dbReference type="PROSITE" id="PS50110"/>
    </source>
</evidence>
<dbReference type="GO" id="GO:1902201">
    <property type="term" value="P:negative regulation of bacterial-type flagellum-dependent cell motility"/>
    <property type="evidence" value="ECO:0007669"/>
    <property type="project" value="TreeGrafter"/>
</dbReference>
<dbReference type="Gene3D" id="3.40.50.2300">
    <property type="match status" value="2"/>
</dbReference>
<dbReference type="InterPro" id="IPR043128">
    <property type="entry name" value="Rev_trsase/Diguanyl_cyclase"/>
</dbReference>
<dbReference type="GO" id="GO:0052621">
    <property type="term" value="F:diguanylate cyclase activity"/>
    <property type="evidence" value="ECO:0007669"/>
    <property type="project" value="UniProtKB-EC"/>
</dbReference>
<evidence type="ECO:0000313" key="6">
    <source>
        <dbReference type="EMBL" id="SDG43400.1"/>
    </source>
</evidence>
<proteinExistence type="predicted"/>
<gene>
    <name evidence="6" type="ORF">SAMN05660686_04390</name>
</gene>
<dbReference type="PANTHER" id="PTHR45138:SF9">
    <property type="entry name" value="DIGUANYLATE CYCLASE DGCM-RELATED"/>
    <property type="match status" value="1"/>
</dbReference>
<sequence length="467" mass="52020">MPGRVLVVDDVLPNVKLLEAKLTAEYFDVLSAYNGPEALEMIEREIPDIVLLDVMMPGMDGFEVCRRIKADPRTTHLPVVMVTALSDVSDRVRGIEAGADDFLTKPVVDAALFARVRSLLRLKMMMDEWRLRVETSSQLGMQEPRAMTEIDVTKARVLTIEDNRIDAMNLRESLAVDGDTVEQAADGATGFARASAAEFDLVICSLNLAGDDALRLVSQFRAAEATRHIPILMVGEEDQTEKLAKALDLGVNDYLMKPIDRNEMLARVRTQIRRRRYQERMRETYEQSLALALTDSLTGLYNRRYLLTHLGRLMNDTAERQKPLALLVIDVDHFKLVNDTYGHGAGDRVLQHITELMRSSVRNVDLVSRLGGEEFVVVMPDTPEPFAMVVAERLRDVIASTPLRLDDGRELGVTISIGCALRNSVGEDSIDKLIGRADDALYQAKRQGRDRVVLATDESAANVTAVS</sequence>
<dbReference type="InterPro" id="IPR029787">
    <property type="entry name" value="Nucleotide_cyclase"/>
</dbReference>
<dbReference type="EC" id="2.7.7.65" evidence="1"/>
<dbReference type="NCBIfam" id="TIGR00254">
    <property type="entry name" value="GGDEF"/>
    <property type="match status" value="1"/>
</dbReference>
<dbReference type="Pfam" id="PF00990">
    <property type="entry name" value="GGDEF"/>
    <property type="match status" value="1"/>
</dbReference>
<dbReference type="SUPFAM" id="SSF52172">
    <property type="entry name" value="CheY-like"/>
    <property type="match status" value="2"/>
</dbReference>
<feature type="domain" description="Response regulatory" evidence="4">
    <location>
        <begin position="156"/>
        <end position="272"/>
    </location>
</feature>
<dbReference type="RefSeq" id="WP_028792560.1">
    <property type="nucleotide sequence ID" value="NZ_FNBW01000017.1"/>
</dbReference>
<name>A0A8G2F0D5_9PROT</name>
<dbReference type="PANTHER" id="PTHR45138">
    <property type="entry name" value="REGULATORY COMPONENTS OF SENSORY TRANSDUCTION SYSTEM"/>
    <property type="match status" value="1"/>
</dbReference>
<accession>A0A8G2F0D5</accession>
<dbReference type="OrthoDB" id="9812260at2"/>
<evidence type="ECO:0000256" key="1">
    <source>
        <dbReference type="ARBA" id="ARBA00012528"/>
    </source>
</evidence>
<reference evidence="6 7" key="1">
    <citation type="submission" date="2016-10" db="EMBL/GenBank/DDBJ databases">
        <authorList>
            <person name="Varghese N."/>
            <person name="Submissions S."/>
        </authorList>
    </citation>
    <scope>NUCLEOTIDE SEQUENCE [LARGE SCALE GENOMIC DNA]</scope>
    <source>
        <strain evidence="6 7">DSM 18839</strain>
    </source>
</reference>
<dbReference type="SMART" id="SM00448">
    <property type="entry name" value="REC"/>
    <property type="match status" value="2"/>
</dbReference>
<dbReference type="EMBL" id="FNBW01000017">
    <property type="protein sequence ID" value="SDG43400.1"/>
    <property type="molecule type" value="Genomic_DNA"/>
</dbReference>
<dbReference type="InterPro" id="IPR000160">
    <property type="entry name" value="GGDEF_dom"/>
</dbReference>
<dbReference type="AlphaFoldDB" id="A0A8G2F0D5"/>
<dbReference type="CDD" id="cd17538">
    <property type="entry name" value="REC_D1_PleD-like"/>
    <property type="match status" value="1"/>
</dbReference>
<dbReference type="PROSITE" id="PS50887">
    <property type="entry name" value="GGDEF"/>
    <property type="match status" value="1"/>
</dbReference>
<comment type="catalytic activity">
    <reaction evidence="2">
        <text>2 GTP = 3',3'-c-di-GMP + 2 diphosphate</text>
        <dbReference type="Rhea" id="RHEA:24898"/>
        <dbReference type="ChEBI" id="CHEBI:33019"/>
        <dbReference type="ChEBI" id="CHEBI:37565"/>
        <dbReference type="ChEBI" id="CHEBI:58805"/>
        <dbReference type="EC" id="2.7.7.65"/>
    </reaction>
</comment>
<feature type="domain" description="GGDEF" evidence="5">
    <location>
        <begin position="322"/>
        <end position="457"/>
    </location>
</feature>
<organism evidence="6 7">
    <name type="scientific">Thalassobaculum litoreum DSM 18839</name>
    <dbReference type="NCBI Taxonomy" id="1123362"/>
    <lineage>
        <taxon>Bacteria</taxon>
        <taxon>Pseudomonadati</taxon>
        <taxon>Pseudomonadota</taxon>
        <taxon>Alphaproteobacteria</taxon>
        <taxon>Rhodospirillales</taxon>
        <taxon>Thalassobaculaceae</taxon>
        <taxon>Thalassobaculum</taxon>
    </lineage>
</organism>
<dbReference type="SMART" id="SM00267">
    <property type="entry name" value="GGDEF"/>
    <property type="match status" value="1"/>
</dbReference>
<dbReference type="InterPro" id="IPR011006">
    <property type="entry name" value="CheY-like_superfamily"/>
</dbReference>
<keyword evidence="3" id="KW-0597">Phosphoprotein</keyword>
<dbReference type="FunFam" id="3.40.50.2300:FF:000574">
    <property type="entry name" value="Response regulator PleD"/>
    <property type="match status" value="1"/>
</dbReference>
<protein>
    <recommendedName>
        <fullName evidence="1">diguanylate cyclase</fullName>
        <ecNumber evidence="1">2.7.7.65</ecNumber>
    </recommendedName>
</protein>
<dbReference type="InterPro" id="IPR050469">
    <property type="entry name" value="Diguanylate_Cyclase"/>
</dbReference>
<keyword evidence="7" id="KW-1185">Reference proteome</keyword>
<dbReference type="PROSITE" id="PS50110">
    <property type="entry name" value="RESPONSE_REGULATORY"/>
    <property type="match status" value="2"/>
</dbReference>
<comment type="caution">
    <text evidence="3">Lacks conserved residue(s) required for the propagation of feature annotation.</text>
</comment>
<dbReference type="InterPro" id="IPR001789">
    <property type="entry name" value="Sig_transdc_resp-reg_receiver"/>
</dbReference>
<evidence type="ECO:0000256" key="2">
    <source>
        <dbReference type="ARBA" id="ARBA00034247"/>
    </source>
</evidence>
<evidence type="ECO:0000313" key="7">
    <source>
        <dbReference type="Proteomes" id="UP000198615"/>
    </source>
</evidence>
<feature type="domain" description="Response regulatory" evidence="4">
    <location>
        <begin position="4"/>
        <end position="120"/>
    </location>
</feature>
<dbReference type="NCBIfam" id="NF007135">
    <property type="entry name" value="PRK09581.1"/>
    <property type="match status" value="1"/>
</dbReference>
<evidence type="ECO:0000259" key="5">
    <source>
        <dbReference type="PROSITE" id="PS50887"/>
    </source>
</evidence>
<dbReference type="GO" id="GO:0000160">
    <property type="term" value="P:phosphorelay signal transduction system"/>
    <property type="evidence" value="ECO:0007669"/>
    <property type="project" value="InterPro"/>
</dbReference>
<feature type="modified residue" description="4-aspartylphosphate" evidence="3">
    <location>
        <position position="53"/>
    </location>
</feature>
<dbReference type="GO" id="GO:0005886">
    <property type="term" value="C:plasma membrane"/>
    <property type="evidence" value="ECO:0007669"/>
    <property type="project" value="TreeGrafter"/>
</dbReference>
<dbReference type="FunFam" id="3.30.70.270:FF:000001">
    <property type="entry name" value="Diguanylate cyclase domain protein"/>
    <property type="match status" value="1"/>
</dbReference>
<dbReference type="GO" id="GO:0043709">
    <property type="term" value="P:cell adhesion involved in single-species biofilm formation"/>
    <property type="evidence" value="ECO:0007669"/>
    <property type="project" value="TreeGrafter"/>
</dbReference>
<comment type="caution">
    <text evidence="6">The sequence shown here is derived from an EMBL/GenBank/DDBJ whole genome shotgun (WGS) entry which is preliminary data.</text>
</comment>
<evidence type="ECO:0000256" key="3">
    <source>
        <dbReference type="PROSITE-ProRule" id="PRU00169"/>
    </source>
</evidence>
<dbReference type="CDD" id="cd01949">
    <property type="entry name" value="GGDEF"/>
    <property type="match status" value="1"/>
</dbReference>
<dbReference type="Proteomes" id="UP000198615">
    <property type="component" value="Unassembled WGS sequence"/>
</dbReference>
<dbReference type="SUPFAM" id="SSF55073">
    <property type="entry name" value="Nucleotide cyclase"/>
    <property type="match status" value="1"/>
</dbReference>
<dbReference type="Pfam" id="PF00072">
    <property type="entry name" value="Response_reg"/>
    <property type="match status" value="2"/>
</dbReference>